<reference evidence="2 3" key="1">
    <citation type="journal article" date="2023" name="Nucleic Acids Res.">
        <title>The hologenome of Daphnia magna reveals possible DNA methylation and microbiome-mediated evolution of the host genome.</title>
        <authorList>
            <person name="Chaturvedi A."/>
            <person name="Li X."/>
            <person name="Dhandapani V."/>
            <person name="Marshall H."/>
            <person name="Kissane S."/>
            <person name="Cuenca-Cambronero M."/>
            <person name="Asole G."/>
            <person name="Calvet F."/>
            <person name="Ruiz-Romero M."/>
            <person name="Marangio P."/>
            <person name="Guigo R."/>
            <person name="Rago D."/>
            <person name="Mirbahai L."/>
            <person name="Eastwood N."/>
            <person name="Colbourne J.K."/>
            <person name="Zhou J."/>
            <person name="Mallon E."/>
            <person name="Orsini L."/>
        </authorList>
    </citation>
    <scope>NUCLEOTIDE SEQUENCE [LARGE SCALE GENOMIC DNA]</scope>
    <source>
        <strain evidence="2">LRV0_1</strain>
    </source>
</reference>
<evidence type="ECO:0000313" key="2">
    <source>
        <dbReference type="EMBL" id="KAK4020689.1"/>
    </source>
</evidence>
<evidence type="ECO:0000256" key="1">
    <source>
        <dbReference type="SAM" id="MobiDB-lite"/>
    </source>
</evidence>
<gene>
    <name evidence="2" type="ORF">OUZ56_002644</name>
</gene>
<protein>
    <submittedName>
        <fullName evidence="2">Uncharacterized protein</fullName>
    </submittedName>
</protein>
<name>A0ABR0A6B7_9CRUS</name>
<feature type="region of interest" description="Disordered" evidence="1">
    <location>
        <begin position="38"/>
        <end position="95"/>
    </location>
</feature>
<feature type="compositionally biased region" description="Low complexity" evidence="1">
    <location>
        <begin position="64"/>
        <end position="83"/>
    </location>
</feature>
<dbReference type="Proteomes" id="UP001234178">
    <property type="component" value="Unassembled WGS sequence"/>
</dbReference>
<accession>A0ABR0A6B7</accession>
<organism evidence="2 3">
    <name type="scientific">Daphnia magna</name>
    <dbReference type="NCBI Taxonomy" id="35525"/>
    <lineage>
        <taxon>Eukaryota</taxon>
        <taxon>Metazoa</taxon>
        <taxon>Ecdysozoa</taxon>
        <taxon>Arthropoda</taxon>
        <taxon>Crustacea</taxon>
        <taxon>Branchiopoda</taxon>
        <taxon>Diplostraca</taxon>
        <taxon>Cladocera</taxon>
        <taxon>Anomopoda</taxon>
        <taxon>Daphniidae</taxon>
        <taxon>Daphnia</taxon>
    </lineage>
</organism>
<comment type="caution">
    <text evidence="2">The sequence shown here is derived from an EMBL/GenBank/DDBJ whole genome shotgun (WGS) entry which is preliminary data.</text>
</comment>
<evidence type="ECO:0000313" key="3">
    <source>
        <dbReference type="Proteomes" id="UP001234178"/>
    </source>
</evidence>
<keyword evidence="3" id="KW-1185">Reference proteome</keyword>
<proteinExistence type="predicted"/>
<sequence>MNMFFGVKLVSRKAPSVIPYRFLLKTYVLSQLRVEAGEEEDELSSDSSRMISMDVNGPGGMGPQGSQQQQQQMHQQSQMMHMSSGGGSGSGDDSKKKRLFCLRLIVRVNPVDSLRR</sequence>
<dbReference type="EMBL" id="JAOYFB010000036">
    <property type="protein sequence ID" value="KAK4020689.1"/>
    <property type="molecule type" value="Genomic_DNA"/>
</dbReference>